<evidence type="ECO:0000256" key="1">
    <source>
        <dbReference type="SAM" id="Phobius"/>
    </source>
</evidence>
<protein>
    <submittedName>
        <fullName evidence="2">Uncharacterized protein</fullName>
    </submittedName>
</protein>
<dbReference type="RefSeq" id="WP_145379867.1">
    <property type="nucleotide sequence ID" value="NZ_CP036276.1"/>
</dbReference>
<dbReference type="AlphaFoldDB" id="A0A517ZXF1"/>
<name>A0A517ZXF1_9PLAN</name>
<evidence type="ECO:0000313" key="3">
    <source>
        <dbReference type="Proteomes" id="UP000319383"/>
    </source>
</evidence>
<feature type="transmembrane region" description="Helical" evidence="1">
    <location>
        <begin position="82"/>
        <end position="100"/>
    </location>
</feature>
<sequence>MDEIFPIQCRTCAEIIDVVANIDVVAPYECPLCGADIAISEAEDFDLPCPAEVVIEEQSDNFLRFRVADSPRGSDSFYLGRLFFVIGLVFLGCVVLMHFIDFDFWPRYFDDPLFVLMYGLGFLGTGVLQMTQARSLELAGNHLTARYHVLGVTYFQKRTRSGLINSVHVVIPAITIWPVRIWQVVIADRPKTHGRFLIFTYNRDAARYITHTIRRQLKTMGHELQDG</sequence>
<organism evidence="2 3">
    <name type="scientific">Symmachiella dynata</name>
    <dbReference type="NCBI Taxonomy" id="2527995"/>
    <lineage>
        <taxon>Bacteria</taxon>
        <taxon>Pseudomonadati</taxon>
        <taxon>Planctomycetota</taxon>
        <taxon>Planctomycetia</taxon>
        <taxon>Planctomycetales</taxon>
        <taxon>Planctomycetaceae</taxon>
        <taxon>Symmachiella</taxon>
    </lineage>
</organism>
<dbReference type="KEGG" id="sdyn:Mal52_56900"/>
<keyword evidence="1" id="KW-1133">Transmembrane helix</keyword>
<gene>
    <name evidence="2" type="ORF">Mal52_56900</name>
</gene>
<proteinExistence type="predicted"/>
<feature type="transmembrane region" description="Helical" evidence="1">
    <location>
        <begin position="112"/>
        <end position="128"/>
    </location>
</feature>
<dbReference type="Proteomes" id="UP000319383">
    <property type="component" value="Chromosome"/>
</dbReference>
<dbReference type="EMBL" id="CP036276">
    <property type="protein sequence ID" value="QDU47162.1"/>
    <property type="molecule type" value="Genomic_DNA"/>
</dbReference>
<keyword evidence="1" id="KW-0472">Membrane</keyword>
<keyword evidence="3" id="KW-1185">Reference proteome</keyword>
<reference evidence="2 3" key="1">
    <citation type="submission" date="2019-02" db="EMBL/GenBank/DDBJ databases">
        <title>Deep-cultivation of Planctomycetes and their phenomic and genomic characterization uncovers novel biology.</title>
        <authorList>
            <person name="Wiegand S."/>
            <person name="Jogler M."/>
            <person name="Boedeker C."/>
            <person name="Pinto D."/>
            <person name="Vollmers J."/>
            <person name="Rivas-Marin E."/>
            <person name="Kohn T."/>
            <person name="Peeters S.H."/>
            <person name="Heuer A."/>
            <person name="Rast P."/>
            <person name="Oberbeckmann S."/>
            <person name="Bunk B."/>
            <person name="Jeske O."/>
            <person name="Meyerdierks A."/>
            <person name="Storesund J.E."/>
            <person name="Kallscheuer N."/>
            <person name="Luecker S."/>
            <person name="Lage O.M."/>
            <person name="Pohl T."/>
            <person name="Merkel B.J."/>
            <person name="Hornburger P."/>
            <person name="Mueller R.-W."/>
            <person name="Bruemmer F."/>
            <person name="Labrenz M."/>
            <person name="Spormann A.M."/>
            <person name="Op den Camp H."/>
            <person name="Overmann J."/>
            <person name="Amann R."/>
            <person name="Jetten M.S.M."/>
            <person name="Mascher T."/>
            <person name="Medema M.H."/>
            <person name="Devos D.P."/>
            <person name="Kaster A.-K."/>
            <person name="Ovreas L."/>
            <person name="Rohde M."/>
            <person name="Galperin M.Y."/>
            <person name="Jogler C."/>
        </authorList>
    </citation>
    <scope>NUCLEOTIDE SEQUENCE [LARGE SCALE GENOMIC DNA]</scope>
    <source>
        <strain evidence="2 3">Mal52</strain>
    </source>
</reference>
<accession>A0A517ZXF1</accession>
<evidence type="ECO:0000313" key="2">
    <source>
        <dbReference type="EMBL" id="QDU47162.1"/>
    </source>
</evidence>
<keyword evidence="1" id="KW-0812">Transmembrane</keyword>